<evidence type="ECO:0000313" key="3">
    <source>
        <dbReference type="Proteomes" id="UP000192247"/>
    </source>
</evidence>
<dbReference type="AlphaFoldDB" id="A0A1V9X266"/>
<keyword evidence="3" id="KW-1185">Reference proteome</keyword>
<organism evidence="2 3">
    <name type="scientific">Tropilaelaps mercedesae</name>
    <dbReference type="NCBI Taxonomy" id="418985"/>
    <lineage>
        <taxon>Eukaryota</taxon>
        <taxon>Metazoa</taxon>
        <taxon>Ecdysozoa</taxon>
        <taxon>Arthropoda</taxon>
        <taxon>Chelicerata</taxon>
        <taxon>Arachnida</taxon>
        <taxon>Acari</taxon>
        <taxon>Parasitiformes</taxon>
        <taxon>Mesostigmata</taxon>
        <taxon>Gamasina</taxon>
        <taxon>Dermanyssoidea</taxon>
        <taxon>Laelapidae</taxon>
        <taxon>Tropilaelaps</taxon>
    </lineage>
</organism>
<protein>
    <submittedName>
        <fullName evidence="2">Mitochondrial tRNA-specific 2-thiouridylase 1-like</fullName>
    </submittedName>
</protein>
<evidence type="ECO:0000313" key="2">
    <source>
        <dbReference type="EMBL" id="OQR67665.1"/>
    </source>
</evidence>
<dbReference type="EMBL" id="MNPL01027863">
    <property type="protein sequence ID" value="OQR67665.1"/>
    <property type="molecule type" value="Genomic_DNA"/>
</dbReference>
<name>A0A1V9X266_9ACAR</name>
<dbReference type="Proteomes" id="UP000192247">
    <property type="component" value="Unassembled WGS sequence"/>
</dbReference>
<accession>A0A1V9X266</accession>
<dbReference type="InterPro" id="IPR031974">
    <property type="entry name" value="PDCD7"/>
</dbReference>
<feature type="compositionally biased region" description="Polar residues" evidence="1">
    <location>
        <begin position="98"/>
        <end position="111"/>
    </location>
</feature>
<evidence type="ECO:0000256" key="1">
    <source>
        <dbReference type="SAM" id="MobiDB-lite"/>
    </source>
</evidence>
<sequence>MDESVCASETRRRHRNWVRRQRRKAARERVRLRCLTYYDETAVINDPLASDDAVERARAGTDSQRTADLRRIDEHSSLGISVMPTLNENLVSEGLHTKASNSADGSNTSSAPRKDANCQENSVRRRKLVEGIHKRIRRLEKLQELRKCMAAIRRTGLDAAASARFTEQAETLKARLSDLLVDLGESSEMANVGRQLTKTKLNDGKSAEVRTNVRIRDIEVALFGSRRYNALREEDELIDIRRQWDAYENIEGQTIPVRWVEPPEKPTEEWAEYLVL</sequence>
<feature type="region of interest" description="Disordered" evidence="1">
    <location>
        <begin position="97"/>
        <end position="122"/>
    </location>
</feature>
<dbReference type="OrthoDB" id="2289628at2759"/>
<gene>
    <name evidence="2" type="ORF">BIW11_02159</name>
</gene>
<proteinExistence type="predicted"/>
<reference evidence="2 3" key="1">
    <citation type="journal article" date="2017" name="Gigascience">
        <title>Draft genome of the honey bee ectoparasitic mite, Tropilaelaps mercedesae, is shaped by the parasitic life history.</title>
        <authorList>
            <person name="Dong X."/>
            <person name="Armstrong S.D."/>
            <person name="Xia D."/>
            <person name="Makepeace B.L."/>
            <person name="Darby A.C."/>
            <person name="Kadowaki T."/>
        </authorList>
    </citation>
    <scope>NUCLEOTIDE SEQUENCE [LARGE SCALE GENOMIC DNA]</scope>
    <source>
        <strain evidence="2">Wuxi-XJTLU</strain>
    </source>
</reference>
<dbReference type="FunCoup" id="A0A1V9X266">
    <property type="interactions" value="2"/>
</dbReference>
<dbReference type="InParanoid" id="A0A1V9X266"/>
<dbReference type="Pfam" id="PF16021">
    <property type="entry name" value="PDCD7"/>
    <property type="match status" value="1"/>
</dbReference>
<comment type="caution">
    <text evidence="2">The sequence shown here is derived from an EMBL/GenBank/DDBJ whole genome shotgun (WGS) entry which is preliminary data.</text>
</comment>